<name>A0A2T0S421_9BACT</name>
<evidence type="ECO:0000313" key="1">
    <source>
        <dbReference type="EMBL" id="PRY28180.1"/>
    </source>
</evidence>
<protein>
    <submittedName>
        <fullName evidence="1">Uncharacterized protein</fullName>
    </submittedName>
</protein>
<evidence type="ECO:0000313" key="2">
    <source>
        <dbReference type="Proteomes" id="UP000238375"/>
    </source>
</evidence>
<sequence>MNDEFTLKKIDGSVWINGRAYPIPVEFDFTPSAFADRTTVRLAPFDSKPLLDNSNTNDFGAHLNLSFYTTGPTASIRKQRFIERLGELWGLYRYDISRHPDLTGSFGYDIRFESRSYQKFDYGQLRVRSYDTRVLLAESQDGDPRCKTLVCLGHKDGDMRGPSSGIVYGMAHIEADQTIYNLFRQKAI</sequence>
<gene>
    <name evidence="1" type="ORF">CLV58_13037</name>
</gene>
<keyword evidence="2" id="KW-1185">Reference proteome</keyword>
<dbReference type="EMBL" id="PVTE01000030">
    <property type="protein sequence ID" value="PRY28180.1"/>
    <property type="molecule type" value="Genomic_DNA"/>
</dbReference>
<comment type="caution">
    <text evidence="1">The sequence shown here is derived from an EMBL/GenBank/DDBJ whole genome shotgun (WGS) entry which is preliminary data.</text>
</comment>
<reference evidence="1 2" key="1">
    <citation type="submission" date="2018-03" db="EMBL/GenBank/DDBJ databases">
        <title>Genomic Encyclopedia of Archaeal and Bacterial Type Strains, Phase II (KMG-II): from individual species to whole genera.</title>
        <authorList>
            <person name="Goeker M."/>
        </authorList>
    </citation>
    <scope>NUCLEOTIDE SEQUENCE [LARGE SCALE GENOMIC DNA]</scope>
    <source>
        <strain evidence="1 2">DSM 28354</strain>
    </source>
</reference>
<dbReference type="RefSeq" id="WP_106140369.1">
    <property type="nucleotide sequence ID" value="NZ_PVTE01000030.1"/>
</dbReference>
<proteinExistence type="predicted"/>
<dbReference type="Proteomes" id="UP000238375">
    <property type="component" value="Unassembled WGS sequence"/>
</dbReference>
<dbReference type="AlphaFoldDB" id="A0A2T0S421"/>
<organism evidence="1 2">
    <name type="scientific">Spirosoma oryzae</name>
    <dbReference type="NCBI Taxonomy" id="1469603"/>
    <lineage>
        <taxon>Bacteria</taxon>
        <taxon>Pseudomonadati</taxon>
        <taxon>Bacteroidota</taxon>
        <taxon>Cytophagia</taxon>
        <taxon>Cytophagales</taxon>
        <taxon>Cytophagaceae</taxon>
        <taxon>Spirosoma</taxon>
    </lineage>
</organism>
<accession>A0A2T0S421</accession>